<keyword evidence="8" id="KW-0406">Ion transport</keyword>
<dbReference type="FunFam" id="1.20.58.340:FF:000012">
    <property type="entry name" value="Magnesium transport protein CorA"/>
    <property type="match status" value="1"/>
</dbReference>
<dbReference type="GO" id="GO:0005886">
    <property type="term" value="C:plasma membrane"/>
    <property type="evidence" value="ECO:0007669"/>
    <property type="project" value="UniProtKB-SubCell"/>
</dbReference>
<comment type="similarity">
    <text evidence="2 8">Belongs to the CorA metal ion transporter (MIT) (TC 1.A.35) family.</text>
</comment>
<keyword evidence="6 8" id="KW-1133">Transmembrane helix</keyword>
<evidence type="ECO:0000256" key="5">
    <source>
        <dbReference type="ARBA" id="ARBA00022692"/>
    </source>
</evidence>
<evidence type="ECO:0000256" key="3">
    <source>
        <dbReference type="ARBA" id="ARBA00022448"/>
    </source>
</evidence>
<name>A0A4P8L668_9BACT</name>
<keyword evidence="3 8" id="KW-0813">Transport</keyword>
<dbReference type="InterPro" id="IPR045861">
    <property type="entry name" value="CorA_cytoplasmic_dom"/>
</dbReference>
<dbReference type="InterPro" id="IPR002523">
    <property type="entry name" value="MgTranspt_CorA/ZnTranspt_ZntB"/>
</dbReference>
<keyword evidence="5 8" id="KW-0812">Transmembrane</keyword>
<evidence type="ECO:0000256" key="4">
    <source>
        <dbReference type="ARBA" id="ARBA00022475"/>
    </source>
</evidence>
<protein>
    <recommendedName>
        <fullName evidence="8">Magnesium transport protein CorA</fullName>
    </recommendedName>
</protein>
<dbReference type="GO" id="GO:0015095">
    <property type="term" value="F:magnesium ion transmembrane transporter activity"/>
    <property type="evidence" value="ECO:0007669"/>
    <property type="project" value="UniProtKB-UniRule"/>
</dbReference>
<feature type="transmembrane region" description="Helical" evidence="8">
    <location>
        <begin position="297"/>
        <end position="317"/>
    </location>
</feature>
<dbReference type="SUPFAM" id="SSF143865">
    <property type="entry name" value="CorA soluble domain-like"/>
    <property type="match status" value="1"/>
</dbReference>
<evidence type="ECO:0000256" key="7">
    <source>
        <dbReference type="ARBA" id="ARBA00023136"/>
    </source>
</evidence>
<evidence type="ECO:0000256" key="8">
    <source>
        <dbReference type="RuleBase" id="RU362010"/>
    </source>
</evidence>
<keyword evidence="8" id="KW-0460">Magnesium</keyword>
<reference evidence="9 10" key="1">
    <citation type="submission" date="2019-05" db="EMBL/GenBank/DDBJ databases">
        <title>The Complete Genome Sequence of the n-alkane-degrading Desulfoglaeba alkanexedens ALDC reveals multiple alkylsuccinate synthase gene clusters.</title>
        <authorList>
            <person name="Callaghan A.V."/>
            <person name="Davidova I.A."/>
            <person name="Duncan K.E."/>
            <person name="Morris B."/>
            <person name="McInerney M.J."/>
        </authorList>
    </citation>
    <scope>NUCLEOTIDE SEQUENCE [LARGE SCALE GENOMIC DNA]</scope>
    <source>
        <strain evidence="9 10">ALDC</strain>
    </source>
</reference>
<dbReference type="GO" id="GO:0015087">
    <property type="term" value="F:cobalt ion transmembrane transporter activity"/>
    <property type="evidence" value="ECO:0007669"/>
    <property type="project" value="UniProtKB-UniRule"/>
</dbReference>
<dbReference type="PANTHER" id="PTHR46494">
    <property type="entry name" value="CORA FAMILY METAL ION TRANSPORTER (EUROFUNG)"/>
    <property type="match status" value="1"/>
</dbReference>
<reference evidence="9 10" key="2">
    <citation type="submission" date="2019-05" db="EMBL/GenBank/DDBJ databases">
        <authorList>
            <person name="Suflita J.M."/>
            <person name="Marks C.R."/>
        </authorList>
    </citation>
    <scope>NUCLEOTIDE SEQUENCE [LARGE SCALE GENOMIC DNA]</scope>
    <source>
        <strain evidence="9 10">ALDC</strain>
    </source>
</reference>
<comment type="function">
    <text evidence="8">Mediates influx of magnesium ions.</text>
</comment>
<evidence type="ECO:0000313" key="10">
    <source>
        <dbReference type="Proteomes" id="UP000298602"/>
    </source>
</evidence>
<evidence type="ECO:0000256" key="1">
    <source>
        <dbReference type="ARBA" id="ARBA00004651"/>
    </source>
</evidence>
<dbReference type="GO" id="GO:0000287">
    <property type="term" value="F:magnesium ion binding"/>
    <property type="evidence" value="ECO:0007669"/>
    <property type="project" value="TreeGrafter"/>
</dbReference>
<dbReference type="Gene3D" id="3.30.460.20">
    <property type="entry name" value="CorA soluble domain-like"/>
    <property type="match status" value="1"/>
</dbReference>
<dbReference type="Pfam" id="PF01544">
    <property type="entry name" value="CorA"/>
    <property type="match status" value="1"/>
</dbReference>
<dbReference type="KEGG" id="dax:FDQ92_09225"/>
<dbReference type="Proteomes" id="UP000298602">
    <property type="component" value="Chromosome"/>
</dbReference>
<accession>A0A4P8L668</accession>
<organism evidence="9 10">
    <name type="scientific">Desulfoglaeba alkanexedens ALDC</name>
    <dbReference type="NCBI Taxonomy" id="980445"/>
    <lineage>
        <taxon>Bacteria</taxon>
        <taxon>Pseudomonadati</taxon>
        <taxon>Thermodesulfobacteriota</taxon>
        <taxon>Syntrophobacteria</taxon>
        <taxon>Syntrophobacterales</taxon>
        <taxon>Syntrophobacteraceae</taxon>
        <taxon>Desulfoglaeba</taxon>
    </lineage>
</organism>
<keyword evidence="7 8" id="KW-0472">Membrane</keyword>
<dbReference type="NCBIfam" id="TIGR00383">
    <property type="entry name" value="corA"/>
    <property type="match status" value="1"/>
</dbReference>
<keyword evidence="10" id="KW-1185">Reference proteome</keyword>
<gene>
    <name evidence="8 9" type="primary">corA</name>
    <name evidence="9" type="ORF">FDQ92_09225</name>
</gene>
<dbReference type="EMBL" id="CP040098">
    <property type="protein sequence ID" value="QCQ23519.1"/>
    <property type="molecule type" value="Genomic_DNA"/>
</dbReference>
<dbReference type="OrthoDB" id="9803416at2"/>
<dbReference type="CDD" id="cd12828">
    <property type="entry name" value="TmCorA-like_1"/>
    <property type="match status" value="1"/>
</dbReference>
<keyword evidence="4 8" id="KW-1003">Cell membrane</keyword>
<evidence type="ECO:0000313" key="9">
    <source>
        <dbReference type="EMBL" id="QCQ23519.1"/>
    </source>
</evidence>
<dbReference type="InterPro" id="IPR004488">
    <property type="entry name" value="Mg/Co-transport_prot_CorA"/>
</dbReference>
<proteinExistence type="inferred from homology"/>
<feature type="transmembrane region" description="Helical" evidence="8">
    <location>
        <begin position="329"/>
        <end position="349"/>
    </location>
</feature>
<comment type="subcellular location">
    <subcellularLocation>
        <location evidence="1">Cell membrane</location>
        <topology evidence="1">Multi-pass membrane protein</topology>
    </subcellularLocation>
    <subcellularLocation>
        <location evidence="8">Membrane</location>
        <topology evidence="8">Multi-pass membrane protein</topology>
    </subcellularLocation>
</comment>
<dbReference type="InterPro" id="IPR045863">
    <property type="entry name" value="CorA_TM1_TM2"/>
</dbReference>
<dbReference type="GO" id="GO:0050897">
    <property type="term" value="F:cobalt ion binding"/>
    <property type="evidence" value="ECO:0007669"/>
    <property type="project" value="TreeGrafter"/>
</dbReference>
<dbReference type="Gene3D" id="1.20.58.340">
    <property type="entry name" value="Magnesium transport protein CorA, transmembrane region"/>
    <property type="match status" value="2"/>
</dbReference>
<dbReference type="AlphaFoldDB" id="A0A4P8L668"/>
<evidence type="ECO:0000256" key="6">
    <source>
        <dbReference type="ARBA" id="ARBA00022989"/>
    </source>
</evidence>
<evidence type="ECO:0000256" key="2">
    <source>
        <dbReference type="ARBA" id="ARBA00009765"/>
    </source>
</evidence>
<dbReference type="PANTHER" id="PTHR46494:SF1">
    <property type="entry name" value="CORA FAMILY METAL ION TRANSPORTER (EUROFUNG)"/>
    <property type="match status" value="1"/>
</dbReference>
<dbReference type="SUPFAM" id="SSF144083">
    <property type="entry name" value="Magnesium transport protein CorA, transmembrane region"/>
    <property type="match status" value="1"/>
</dbReference>
<sequence length="355" mass="41127">MAVTSARRHSEKLGMPPGSLIFVGEQRRDRVAITLADFGSGHLEQAAVDLPEACLEYRRRPSITWVDVSGLHEPDKVERLGKCFDIHPLIMEDILNTTQRPKIELFENMVFAVLKAFWLDEARQVIAVEHVSLILGERFVLSFQEGGKDVFAPVRERLQNPRGRIRTMGEDYLFYTLMDTIVDHCFGVLEEMGERIEELEEALLESLDQEVLSEIHRLKRETLFLRKSLWPLREVVGRMDRGESRLFQEATRPYIRDLYDHTLQVVDTLENYREMSSALLEVYLTSVSNRTNEVMKVLTVIATLFIPITFLAGVYGMNFDYMPELKWRWGYPAVWVVMIAMGAGMLGYFKSRKWL</sequence>